<dbReference type="EMBL" id="CATNWA010015390">
    <property type="protein sequence ID" value="CAI9582890.1"/>
    <property type="molecule type" value="Genomic_DNA"/>
</dbReference>
<reference evidence="2" key="1">
    <citation type="submission" date="2023-05" db="EMBL/GenBank/DDBJ databases">
        <authorList>
            <person name="Stuckert A."/>
        </authorList>
    </citation>
    <scope>NUCLEOTIDE SEQUENCE</scope>
</reference>
<gene>
    <name evidence="2" type="ORF">SPARVUS_LOCUS9729230</name>
</gene>
<evidence type="ECO:0000313" key="2">
    <source>
        <dbReference type="EMBL" id="CAI9582890.1"/>
    </source>
</evidence>
<feature type="non-terminal residue" evidence="2">
    <location>
        <position position="1"/>
    </location>
</feature>
<feature type="compositionally biased region" description="Pro residues" evidence="1">
    <location>
        <begin position="1"/>
        <end position="11"/>
    </location>
</feature>
<feature type="non-terminal residue" evidence="2">
    <location>
        <position position="128"/>
    </location>
</feature>
<organism evidence="2 3">
    <name type="scientific">Staurois parvus</name>
    <dbReference type="NCBI Taxonomy" id="386267"/>
    <lineage>
        <taxon>Eukaryota</taxon>
        <taxon>Metazoa</taxon>
        <taxon>Chordata</taxon>
        <taxon>Craniata</taxon>
        <taxon>Vertebrata</taxon>
        <taxon>Euteleostomi</taxon>
        <taxon>Amphibia</taxon>
        <taxon>Batrachia</taxon>
        <taxon>Anura</taxon>
        <taxon>Neobatrachia</taxon>
        <taxon>Ranoidea</taxon>
        <taxon>Ranidae</taxon>
        <taxon>Staurois</taxon>
    </lineage>
</organism>
<name>A0ABN9EDC2_9NEOB</name>
<comment type="caution">
    <text evidence="2">The sequence shown here is derived from an EMBL/GenBank/DDBJ whole genome shotgun (WGS) entry which is preliminary data.</text>
</comment>
<protein>
    <submittedName>
        <fullName evidence="2">Uncharacterized protein</fullName>
    </submittedName>
</protein>
<evidence type="ECO:0000256" key="1">
    <source>
        <dbReference type="SAM" id="MobiDB-lite"/>
    </source>
</evidence>
<keyword evidence="3" id="KW-1185">Reference proteome</keyword>
<dbReference type="Proteomes" id="UP001162483">
    <property type="component" value="Unassembled WGS sequence"/>
</dbReference>
<sequence length="128" mass="14202">SCSPTDQPPVQPSKSEITKERKSSKGRKKKKLIAASYTVDKHAVNGVTSPVEKSCTLDHSEEDVSAESVQKKINQDGLDSLKQVAKVNALEECVKVTEEQREAIGQLQLQLNDCDFFRRQLETSLSDL</sequence>
<feature type="region of interest" description="Disordered" evidence="1">
    <location>
        <begin position="1"/>
        <end position="32"/>
    </location>
</feature>
<accession>A0ABN9EDC2</accession>
<evidence type="ECO:0000313" key="3">
    <source>
        <dbReference type="Proteomes" id="UP001162483"/>
    </source>
</evidence>
<proteinExistence type="predicted"/>